<dbReference type="OrthoDB" id="2520703at2759"/>
<dbReference type="InterPro" id="IPR001810">
    <property type="entry name" value="F-box_dom"/>
</dbReference>
<evidence type="ECO:0000313" key="4">
    <source>
        <dbReference type="Proteomes" id="UP000799302"/>
    </source>
</evidence>
<evidence type="ECO:0000259" key="2">
    <source>
        <dbReference type="Pfam" id="PF24969"/>
    </source>
</evidence>
<dbReference type="CDD" id="cd09917">
    <property type="entry name" value="F-box_SF"/>
    <property type="match status" value="1"/>
</dbReference>
<keyword evidence="4" id="KW-1185">Reference proteome</keyword>
<feature type="domain" description="F-box" evidence="1">
    <location>
        <begin position="7"/>
        <end position="58"/>
    </location>
</feature>
<feature type="domain" description="Leucine-rich repeat" evidence="2">
    <location>
        <begin position="141"/>
        <end position="418"/>
    </location>
</feature>
<dbReference type="AlphaFoldDB" id="A0A6A6TY77"/>
<dbReference type="InterPro" id="IPR056867">
    <property type="entry name" value="LRR_15"/>
</dbReference>
<accession>A0A6A6TY77</accession>
<dbReference type="Pfam" id="PF24969">
    <property type="entry name" value="LRR_15"/>
    <property type="match status" value="1"/>
</dbReference>
<proteinExistence type="predicted"/>
<gene>
    <name evidence="3" type="ORF">BT63DRAFT_95135</name>
</gene>
<organism evidence="3 4">
    <name type="scientific">Microthyrium microscopicum</name>
    <dbReference type="NCBI Taxonomy" id="703497"/>
    <lineage>
        <taxon>Eukaryota</taxon>
        <taxon>Fungi</taxon>
        <taxon>Dikarya</taxon>
        <taxon>Ascomycota</taxon>
        <taxon>Pezizomycotina</taxon>
        <taxon>Dothideomycetes</taxon>
        <taxon>Dothideomycetes incertae sedis</taxon>
        <taxon>Microthyriales</taxon>
        <taxon>Microthyriaceae</taxon>
        <taxon>Microthyrium</taxon>
    </lineage>
</organism>
<evidence type="ECO:0000313" key="3">
    <source>
        <dbReference type="EMBL" id="KAF2664660.1"/>
    </source>
</evidence>
<protein>
    <submittedName>
        <fullName evidence="3">Uncharacterized protein</fullName>
    </submittedName>
</protein>
<sequence length="479" mass="54033">MSEGFNIDDLPEELLLHIFTLIAADREPDYRPSSLCIPVNLLSLSLTCKLFNRLATPLLAYRWSNVSGHCPNEYLASFLEHLVKNPSQQNRVREAALFTDEYDGIHHKSLTDIAGPLFPIAKQFPGPTYAEIINAIASEQAVDALLSLVLELIPRIQLLELNIDSLQSYTLSVFEHAVKEINKRKNIDSSLHLSDVQLPPFIFLKRIIMYQSPKIRGDNYLNISYVSIFFHLPNLRGFYGYGLPVLGLEAARFPADGSSAVESIVLMNCAIDDPAITLLFGACKALRKLVLTMDDTGPWREFHFTSKAIGEGVARHATSLQELTINSKWSRQVHTDDAPMESIGSGLIPLENLQFLDIGSEVLFGRTSYSDYTDRLPPECSFVDVLPVSLERLELNSDDLGDDRQFDIIVAALRYFLDNCGKNKKFPSLKYLIVSQWLWENADTSDDINELDRACVTAGVELLRHESNRRLLFDFIKYD</sequence>
<name>A0A6A6TY77_9PEZI</name>
<dbReference type="Gene3D" id="1.20.1280.50">
    <property type="match status" value="1"/>
</dbReference>
<dbReference type="Proteomes" id="UP000799302">
    <property type="component" value="Unassembled WGS sequence"/>
</dbReference>
<dbReference type="EMBL" id="MU004242">
    <property type="protein sequence ID" value="KAF2664660.1"/>
    <property type="molecule type" value="Genomic_DNA"/>
</dbReference>
<dbReference type="SUPFAM" id="SSF52047">
    <property type="entry name" value="RNI-like"/>
    <property type="match status" value="1"/>
</dbReference>
<dbReference type="Pfam" id="PF12937">
    <property type="entry name" value="F-box-like"/>
    <property type="match status" value="1"/>
</dbReference>
<evidence type="ECO:0000259" key="1">
    <source>
        <dbReference type="Pfam" id="PF12937"/>
    </source>
</evidence>
<reference evidence="3" key="1">
    <citation type="journal article" date="2020" name="Stud. Mycol.">
        <title>101 Dothideomycetes genomes: a test case for predicting lifestyles and emergence of pathogens.</title>
        <authorList>
            <person name="Haridas S."/>
            <person name="Albert R."/>
            <person name="Binder M."/>
            <person name="Bloem J."/>
            <person name="Labutti K."/>
            <person name="Salamov A."/>
            <person name="Andreopoulos B."/>
            <person name="Baker S."/>
            <person name="Barry K."/>
            <person name="Bills G."/>
            <person name="Bluhm B."/>
            <person name="Cannon C."/>
            <person name="Castanera R."/>
            <person name="Culley D."/>
            <person name="Daum C."/>
            <person name="Ezra D."/>
            <person name="Gonzalez J."/>
            <person name="Henrissat B."/>
            <person name="Kuo A."/>
            <person name="Liang C."/>
            <person name="Lipzen A."/>
            <person name="Lutzoni F."/>
            <person name="Magnuson J."/>
            <person name="Mondo S."/>
            <person name="Nolan M."/>
            <person name="Ohm R."/>
            <person name="Pangilinan J."/>
            <person name="Park H.-J."/>
            <person name="Ramirez L."/>
            <person name="Alfaro M."/>
            <person name="Sun H."/>
            <person name="Tritt A."/>
            <person name="Yoshinaga Y."/>
            <person name="Zwiers L.-H."/>
            <person name="Turgeon B."/>
            <person name="Goodwin S."/>
            <person name="Spatafora J."/>
            <person name="Crous P."/>
            <person name="Grigoriev I."/>
        </authorList>
    </citation>
    <scope>NUCLEOTIDE SEQUENCE</scope>
    <source>
        <strain evidence="3">CBS 115976</strain>
    </source>
</reference>
<dbReference type="InterPro" id="IPR032675">
    <property type="entry name" value="LRR_dom_sf"/>
</dbReference>
<dbReference type="Gene3D" id="3.80.10.10">
    <property type="entry name" value="Ribonuclease Inhibitor"/>
    <property type="match status" value="1"/>
</dbReference>